<organism evidence="1 2">
    <name type="scientific">Speluncibacter jeojiensis</name>
    <dbReference type="NCBI Taxonomy" id="2710754"/>
    <lineage>
        <taxon>Bacteria</taxon>
        <taxon>Bacillati</taxon>
        <taxon>Actinomycetota</taxon>
        <taxon>Actinomycetes</taxon>
        <taxon>Mycobacteriales</taxon>
        <taxon>Speluncibacteraceae</taxon>
        <taxon>Speluncibacter</taxon>
    </lineage>
</organism>
<dbReference type="RefSeq" id="WP_332519167.1">
    <property type="nucleotide sequence ID" value="NZ_JANRHA010000001.1"/>
</dbReference>
<reference evidence="1" key="1">
    <citation type="submission" date="2022-08" db="EMBL/GenBank/DDBJ databases">
        <title>Genome analysis of Corynebacteriales strain.</title>
        <authorList>
            <person name="Lee S.D."/>
        </authorList>
    </citation>
    <scope>NUCLEOTIDE SEQUENCE</scope>
    <source>
        <strain evidence="1">D3-21</strain>
    </source>
</reference>
<keyword evidence="2" id="KW-1185">Reference proteome</keyword>
<gene>
    <name evidence="1" type="ORF">NVS88_03325</name>
</gene>
<accession>A0A9X4LZU5</accession>
<proteinExistence type="predicted"/>
<dbReference type="EMBL" id="JANRHA010000001">
    <property type="protein sequence ID" value="MDG3013587.1"/>
    <property type="molecule type" value="Genomic_DNA"/>
</dbReference>
<evidence type="ECO:0000313" key="1">
    <source>
        <dbReference type="EMBL" id="MDG3013587.1"/>
    </source>
</evidence>
<evidence type="ECO:0000313" key="2">
    <source>
        <dbReference type="Proteomes" id="UP001152755"/>
    </source>
</evidence>
<name>A0A9X4LZU5_9ACTN</name>
<protein>
    <submittedName>
        <fullName evidence="1">Uncharacterized protein</fullName>
    </submittedName>
</protein>
<dbReference type="Proteomes" id="UP001152755">
    <property type="component" value="Unassembled WGS sequence"/>
</dbReference>
<comment type="caution">
    <text evidence="1">The sequence shown here is derived from an EMBL/GenBank/DDBJ whole genome shotgun (WGS) entry which is preliminary data.</text>
</comment>
<dbReference type="AlphaFoldDB" id="A0A9X4LZU5"/>
<sequence length="101" mass="11516">MSTTDFIQWELERRLFPDTDPRGITEIHAWGSKEPVRTIVDRGEFTSWPQWPTEADQEVVHDEDPTPAHSTNWLDILRGFTAGASMGVVVGLGLWWTEIHG</sequence>